<keyword evidence="4 9" id="KW-0547">Nucleotide-binding</keyword>
<name>A0A8S4AEH7_9TELE</name>
<keyword evidence="13" id="KW-1185">Reference proteome</keyword>
<keyword evidence="3" id="KW-0808">Transferase</keyword>
<dbReference type="EMBL" id="CAJRST010003335">
    <property type="protein sequence ID" value="CAG5867189.1"/>
    <property type="molecule type" value="Genomic_DNA"/>
</dbReference>
<dbReference type="SMART" id="SM00220">
    <property type="entry name" value="S_TKc"/>
    <property type="match status" value="1"/>
</dbReference>
<dbReference type="SUPFAM" id="SSF56112">
    <property type="entry name" value="Protein kinase-like (PK-like)"/>
    <property type="match status" value="1"/>
</dbReference>
<comment type="similarity">
    <text evidence="10">Belongs to the protein kinase superfamily.</text>
</comment>
<dbReference type="GO" id="GO:0035556">
    <property type="term" value="P:intracellular signal transduction"/>
    <property type="evidence" value="ECO:0007669"/>
    <property type="project" value="TreeGrafter"/>
</dbReference>
<dbReference type="InterPro" id="IPR017441">
    <property type="entry name" value="Protein_kinase_ATP_BS"/>
</dbReference>
<comment type="catalytic activity">
    <reaction evidence="8">
        <text>L-seryl-[protein] + ATP = O-phospho-L-seryl-[protein] + ADP + H(+)</text>
        <dbReference type="Rhea" id="RHEA:17989"/>
        <dbReference type="Rhea" id="RHEA-COMP:9863"/>
        <dbReference type="Rhea" id="RHEA-COMP:11604"/>
        <dbReference type="ChEBI" id="CHEBI:15378"/>
        <dbReference type="ChEBI" id="CHEBI:29999"/>
        <dbReference type="ChEBI" id="CHEBI:30616"/>
        <dbReference type="ChEBI" id="CHEBI:83421"/>
        <dbReference type="ChEBI" id="CHEBI:456216"/>
        <dbReference type="EC" id="2.7.11.1"/>
    </reaction>
</comment>
<dbReference type="Gene3D" id="1.10.510.10">
    <property type="entry name" value="Transferase(Phosphotransferase) domain 1"/>
    <property type="match status" value="1"/>
</dbReference>
<evidence type="ECO:0000259" key="11">
    <source>
        <dbReference type="PROSITE" id="PS50011"/>
    </source>
</evidence>
<dbReference type="Proteomes" id="UP000677803">
    <property type="component" value="Unassembled WGS sequence"/>
</dbReference>
<dbReference type="EC" id="2.7.11.1" evidence="1"/>
<evidence type="ECO:0000313" key="13">
    <source>
        <dbReference type="Proteomes" id="UP000677803"/>
    </source>
</evidence>
<feature type="binding site" evidence="9">
    <location>
        <position position="105"/>
    </location>
    <ligand>
        <name>ATP</name>
        <dbReference type="ChEBI" id="CHEBI:30616"/>
    </ligand>
</feature>
<keyword evidence="2 10" id="KW-0723">Serine/threonine-protein kinase</keyword>
<evidence type="ECO:0000256" key="10">
    <source>
        <dbReference type="RuleBase" id="RU000304"/>
    </source>
</evidence>
<dbReference type="InterPro" id="IPR011009">
    <property type="entry name" value="Kinase-like_dom_sf"/>
</dbReference>
<comment type="caution">
    <text evidence="12">The sequence shown here is derived from an EMBL/GenBank/DDBJ whole genome shotgun (WGS) entry which is preliminary data.</text>
</comment>
<feature type="domain" description="Protein kinase" evidence="11">
    <location>
        <begin position="76"/>
        <end position="328"/>
    </location>
</feature>
<dbReference type="PANTHER" id="PTHR24346:SF35">
    <property type="entry name" value="SERINE_THREONINE-PROTEIN KINASE NIM1-LIKE"/>
    <property type="match status" value="1"/>
</dbReference>
<dbReference type="GO" id="GO:0000226">
    <property type="term" value="P:microtubule cytoskeleton organization"/>
    <property type="evidence" value="ECO:0007669"/>
    <property type="project" value="TreeGrafter"/>
</dbReference>
<dbReference type="PROSITE" id="PS50011">
    <property type="entry name" value="PROTEIN_KINASE_DOM"/>
    <property type="match status" value="1"/>
</dbReference>
<dbReference type="PANTHER" id="PTHR24346">
    <property type="entry name" value="MAP/MICROTUBULE AFFINITY-REGULATING KINASE"/>
    <property type="match status" value="1"/>
</dbReference>
<evidence type="ECO:0000256" key="7">
    <source>
        <dbReference type="ARBA" id="ARBA00047899"/>
    </source>
</evidence>
<evidence type="ECO:0000256" key="5">
    <source>
        <dbReference type="ARBA" id="ARBA00022777"/>
    </source>
</evidence>
<dbReference type="FunFam" id="3.30.200.20:FF:000003">
    <property type="entry name" value="Non-specific serine/threonine protein kinase"/>
    <property type="match status" value="1"/>
</dbReference>
<organism evidence="12 13">
    <name type="scientific">Menidia menidia</name>
    <name type="common">Atlantic silverside</name>
    <dbReference type="NCBI Taxonomy" id="238744"/>
    <lineage>
        <taxon>Eukaryota</taxon>
        <taxon>Metazoa</taxon>
        <taxon>Chordata</taxon>
        <taxon>Craniata</taxon>
        <taxon>Vertebrata</taxon>
        <taxon>Euteleostomi</taxon>
        <taxon>Actinopterygii</taxon>
        <taxon>Neopterygii</taxon>
        <taxon>Teleostei</taxon>
        <taxon>Neoteleostei</taxon>
        <taxon>Acanthomorphata</taxon>
        <taxon>Ovalentaria</taxon>
        <taxon>Atherinomorphae</taxon>
        <taxon>Atheriniformes</taxon>
        <taxon>Atherinopsidae</taxon>
        <taxon>Menidiinae</taxon>
        <taxon>Menidia</taxon>
    </lineage>
</organism>
<evidence type="ECO:0000256" key="9">
    <source>
        <dbReference type="PROSITE-ProRule" id="PRU10141"/>
    </source>
</evidence>
<dbReference type="GO" id="GO:0005737">
    <property type="term" value="C:cytoplasm"/>
    <property type="evidence" value="ECO:0007669"/>
    <property type="project" value="TreeGrafter"/>
</dbReference>
<dbReference type="OrthoDB" id="193931at2759"/>
<dbReference type="GO" id="GO:0050321">
    <property type="term" value="F:tau-protein kinase activity"/>
    <property type="evidence" value="ECO:0007669"/>
    <property type="project" value="TreeGrafter"/>
</dbReference>
<evidence type="ECO:0000313" key="12">
    <source>
        <dbReference type="EMBL" id="CAG5867189.1"/>
    </source>
</evidence>
<reference evidence="12" key="1">
    <citation type="submission" date="2021-05" db="EMBL/GenBank/DDBJ databases">
        <authorList>
            <person name="Tigano A."/>
        </authorList>
    </citation>
    <scope>NUCLEOTIDE SEQUENCE</scope>
</reference>
<dbReference type="AlphaFoldDB" id="A0A8S4AEH7"/>
<comment type="catalytic activity">
    <reaction evidence="7">
        <text>L-threonyl-[protein] + ATP = O-phospho-L-threonyl-[protein] + ADP + H(+)</text>
        <dbReference type="Rhea" id="RHEA:46608"/>
        <dbReference type="Rhea" id="RHEA-COMP:11060"/>
        <dbReference type="Rhea" id="RHEA-COMP:11605"/>
        <dbReference type="ChEBI" id="CHEBI:15378"/>
        <dbReference type="ChEBI" id="CHEBI:30013"/>
        <dbReference type="ChEBI" id="CHEBI:30616"/>
        <dbReference type="ChEBI" id="CHEBI:61977"/>
        <dbReference type="ChEBI" id="CHEBI:456216"/>
        <dbReference type="EC" id="2.7.11.1"/>
    </reaction>
</comment>
<keyword evidence="5" id="KW-0418">Kinase</keyword>
<dbReference type="Pfam" id="PF00069">
    <property type="entry name" value="Pkinase"/>
    <property type="match status" value="1"/>
</dbReference>
<dbReference type="FunFam" id="1.10.510.10:FF:000571">
    <property type="entry name" value="Maternal embryonic leucine zipper kinase"/>
    <property type="match status" value="1"/>
</dbReference>
<accession>A0A8S4AEH7</accession>
<evidence type="ECO:0000256" key="3">
    <source>
        <dbReference type="ARBA" id="ARBA00022679"/>
    </source>
</evidence>
<evidence type="ECO:0000256" key="1">
    <source>
        <dbReference type="ARBA" id="ARBA00012513"/>
    </source>
</evidence>
<sequence length="445" mass="49934">MVMIGQQIIEMPGGQYQVTNKRLSHSVYSLTDSSDGGPEEESPALCLTPLQKLTTDMCKDEKTIKELIIGRRVGFYKVRGEIGCGTFSRVKLAFHALTKDKVALKILDRMRLDTQAQRLLSREISSMESLQHANVLRLYEVVETPSRLYLVLEYAGGGDLHNRIYCEGKLSDNTSKITFAQILSAVKYMHNINIIHRDLKAENVLFTSSGCVKVADFGFSTRVSQRNSTLDTFCGSPPYAAPELFHDESYVGPPVDVWAMGVLLFFMVTGTMPFRAETMGKLRRCIIEGSYTVPPWVPGPCQRLIKGILKTVPAERYAVDQMLGCDWLLPVEFPWSLVPAEPPSALQSLLESEQDSLEEQDAKEEEEVRSALEELGITAEHLQNNQLNNSRSPITGAYRIVLHRAQKREGCDCLPVVRGMVRDPKREGLRAYRGLRHTSKFCVLS</sequence>
<evidence type="ECO:0000256" key="2">
    <source>
        <dbReference type="ARBA" id="ARBA00022527"/>
    </source>
</evidence>
<gene>
    <name evidence="12" type="ORF">MMEN_LOCUS3997</name>
</gene>
<dbReference type="InterPro" id="IPR008271">
    <property type="entry name" value="Ser/Thr_kinase_AS"/>
</dbReference>
<evidence type="ECO:0000256" key="6">
    <source>
        <dbReference type="ARBA" id="ARBA00022840"/>
    </source>
</evidence>
<evidence type="ECO:0000256" key="4">
    <source>
        <dbReference type="ARBA" id="ARBA00022741"/>
    </source>
</evidence>
<keyword evidence="6 9" id="KW-0067">ATP-binding</keyword>
<protein>
    <recommendedName>
        <fullName evidence="1">non-specific serine/threonine protein kinase</fullName>
        <ecNumber evidence="1">2.7.11.1</ecNumber>
    </recommendedName>
</protein>
<dbReference type="PROSITE" id="PS00108">
    <property type="entry name" value="PROTEIN_KINASE_ST"/>
    <property type="match status" value="1"/>
</dbReference>
<proteinExistence type="inferred from homology"/>
<dbReference type="GO" id="GO:0005524">
    <property type="term" value="F:ATP binding"/>
    <property type="evidence" value="ECO:0007669"/>
    <property type="project" value="UniProtKB-UniRule"/>
</dbReference>
<dbReference type="PROSITE" id="PS00107">
    <property type="entry name" value="PROTEIN_KINASE_ATP"/>
    <property type="match status" value="1"/>
</dbReference>
<evidence type="ECO:0000256" key="8">
    <source>
        <dbReference type="ARBA" id="ARBA00048679"/>
    </source>
</evidence>
<dbReference type="InterPro" id="IPR000719">
    <property type="entry name" value="Prot_kinase_dom"/>
</dbReference>